<protein>
    <submittedName>
        <fullName evidence="2">Uncharacterized protein</fullName>
    </submittedName>
</protein>
<gene>
    <name evidence="2" type="ORF">N5A56_001135</name>
</gene>
<feature type="signal peptide" evidence="1">
    <location>
        <begin position="1"/>
        <end position="18"/>
    </location>
</feature>
<comment type="caution">
    <text evidence="2">The sequence shown here is derived from an EMBL/GenBank/DDBJ whole genome shotgun (WGS) entry which is preliminary data.</text>
</comment>
<evidence type="ECO:0000313" key="3">
    <source>
        <dbReference type="Proteomes" id="UP001151478"/>
    </source>
</evidence>
<sequence>MKIKLLMLLLFISGITQSQINQYFKDIQFGDSFLKAQKNICKLSKKIQVVDVSNPSFPLSKDKEKHLIASKVKGKYGILKKVVFTFSDDKLSFIQAKGNVIKSIGTKAKRDPHSFLNYQIYNSGLLYINPKTDVASFLTAKSLHLNLYTWTNPYLNSNTETNYNSSVKIPSFIKMGYKSESILAIIKESISLVDVKYLGKKNSIEKTQINAFGIEYAGFPRKFEIRFENNRMSKVWILTGKEEESRIRKKLTQEFGRSIFENDDWVVFNNWTVLLRKNKPEIFLITQELGLKYKKIYTK</sequence>
<name>A0ABT5S4T4_9FLAO</name>
<feature type="chain" id="PRO_5045761207" evidence="1">
    <location>
        <begin position="19"/>
        <end position="299"/>
    </location>
</feature>
<reference evidence="2" key="1">
    <citation type="submission" date="2023-02" db="EMBL/GenBank/DDBJ databases">
        <title>Polaribacter ponticola sp. nov., isolated from seawater.</title>
        <authorList>
            <person name="Baek J.H."/>
            <person name="Kim J.M."/>
            <person name="Choi D.G."/>
            <person name="Jeon C.O."/>
        </authorList>
    </citation>
    <scope>NUCLEOTIDE SEQUENCE</scope>
    <source>
        <strain evidence="2">MSW5</strain>
    </source>
</reference>
<keyword evidence="1" id="KW-0732">Signal</keyword>
<proteinExistence type="predicted"/>
<dbReference type="RefSeq" id="WP_265724158.1">
    <property type="nucleotide sequence ID" value="NZ_JAOSLC020000002.1"/>
</dbReference>
<accession>A0ABT5S4T4</accession>
<evidence type="ECO:0000256" key="1">
    <source>
        <dbReference type="SAM" id="SignalP"/>
    </source>
</evidence>
<evidence type="ECO:0000313" key="2">
    <source>
        <dbReference type="EMBL" id="MDD7913123.1"/>
    </source>
</evidence>
<dbReference type="EMBL" id="JAOSLC020000002">
    <property type="protein sequence ID" value="MDD7913123.1"/>
    <property type="molecule type" value="Genomic_DNA"/>
</dbReference>
<dbReference type="Proteomes" id="UP001151478">
    <property type="component" value="Unassembled WGS sequence"/>
</dbReference>
<keyword evidence="3" id="KW-1185">Reference proteome</keyword>
<organism evidence="2 3">
    <name type="scientific">Polaribacter ponticola</name>
    <dbReference type="NCBI Taxonomy" id="2978475"/>
    <lineage>
        <taxon>Bacteria</taxon>
        <taxon>Pseudomonadati</taxon>
        <taxon>Bacteroidota</taxon>
        <taxon>Flavobacteriia</taxon>
        <taxon>Flavobacteriales</taxon>
        <taxon>Flavobacteriaceae</taxon>
    </lineage>
</organism>